<name>A0AAW3T5T0_9MICO</name>
<evidence type="ECO:0000313" key="2">
    <source>
        <dbReference type="EMBL" id="MBA8989912.1"/>
    </source>
</evidence>
<keyword evidence="1" id="KW-0812">Transmembrane</keyword>
<feature type="transmembrane region" description="Helical" evidence="1">
    <location>
        <begin position="12"/>
        <end position="39"/>
    </location>
</feature>
<evidence type="ECO:0000313" key="3">
    <source>
        <dbReference type="Proteomes" id="UP000590225"/>
    </source>
</evidence>
<feature type="transmembrane region" description="Helical" evidence="1">
    <location>
        <begin position="94"/>
        <end position="122"/>
    </location>
</feature>
<feature type="transmembrane region" description="Helical" evidence="1">
    <location>
        <begin position="59"/>
        <end position="87"/>
    </location>
</feature>
<feature type="transmembrane region" description="Helical" evidence="1">
    <location>
        <begin position="128"/>
        <end position="148"/>
    </location>
</feature>
<proteinExistence type="predicted"/>
<dbReference type="RefSeq" id="WP_182515515.1">
    <property type="nucleotide sequence ID" value="NZ_JACGXP010000002.1"/>
</dbReference>
<sequence>MHREFDQPPRRWPWTVVMLAGGIIGALEAFGIVGVTWVSDPTVDQPIVTEHDWWPPDSALLVLVAFFAVPAGLLVGGAVAAGVHALAMVLDDTLGLAGAVIVAGMLTAAVGLAAGLPIATLIEAPPVVLPFAATAAGISGALLSAAALRSLEPRRATA</sequence>
<dbReference type="AlphaFoldDB" id="A0AAW3T5T0"/>
<reference evidence="2 3" key="1">
    <citation type="submission" date="2020-07" db="EMBL/GenBank/DDBJ databases">
        <title>Above-ground endophytic microbial communities from plants in different locations in the United States.</title>
        <authorList>
            <person name="Frank C."/>
        </authorList>
    </citation>
    <scope>NUCLEOTIDE SEQUENCE [LARGE SCALE GENOMIC DNA]</scope>
    <source>
        <strain evidence="2 3">WPL5_2</strain>
    </source>
</reference>
<comment type="caution">
    <text evidence="2">The sequence shown here is derived from an EMBL/GenBank/DDBJ whole genome shotgun (WGS) entry which is preliminary data.</text>
</comment>
<accession>A0AAW3T5T0</accession>
<evidence type="ECO:0000256" key="1">
    <source>
        <dbReference type="SAM" id="Phobius"/>
    </source>
</evidence>
<dbReference type="EMBL" id="JACGXP010000002">
    <property type="protein sequence ID" value="MBA8989912.1"/>
    <property type="molecule type" value="Genomic_DNA"/>
</dbReference>
<keyword evidence="1" id="KW-1133">Transmembrane helix</keyword>
<gene>
    <name evidence="2" type="ORF">FHW23_001158</name>
</gene>
<keyword evidence="1" id="KW-0472">Membrane</keyword>
<organism evidence="2 3">
    <name type="scientific">Curtobacterium pusillum</name>
    <dbReference type="NCBI Taxonomy" id="69373"/>
    <lineage>
        <taxon>Bacteria</taxon>
        <taxon>Bacillati</taxon>
        <taxon>Actinomycetota</taxon>
        <taxon>Actinomycetes</taxon>
        <taxon>Micrococcales</taxon>
        <taxon>Microbacteriaceae</taxon>
        <taxon>Curtobacterium</taxon>
    </lineage>
</organism>
<protein>
    <submittedName>
        <fullName evidence="2">Uncharacterized protein</fullName>
    </submittedName>
</protein>
<dbReference type="Proteomes" id="UP000590225">
    <property type="component" value="Unassembled WGS sequence"/>
</dbReference>